<dbReference type="PANTHER" id="PTHR43215">
    <property type="entry name" value="RADIAL SPOKE HEAD 1 HOMOLOG"/>
    <property type="match status" value="1"/>
</dbReference>
<dbReference type="SMART" id="SM00698">
    <property type="entry name" value="MORN"/>
    <property type="match status" value="5"/>
</dbReference>
<dbReference type="GO" id="GO:0005829">
    <property type="term" value="C:cytosol"/>
    <property type="evidence" value="ECO:0007669"/>
    <property type="project" value="TreeGrafter"/>
</dbReference>
<reference evidence="3" key="1">
    <citation type="submission" date="2016-10" db="EMBL/GenBank/DDBJ databases">
        <authorList>
            <person name="de Groot N.N."/>
        </authorList>
    </citation>
    <scope>NUCLEOTIDE SEQUENCE</scope>
</reference>
<dbReference type="Gene3D" id="3.40.50.1460">
    <property type="match status" value="1"/>
</dbReference>
<dbReference type="Pfam" id="PF00656">
    <property type="entry name" value="Peptidase_C14"/>
    <property type="match status" value="1"/>
</dbReference>
<dbReference type="SUPFAM" id="SSF82185">
    <property type="entry name" value="Histone H3 K4-specific methyltransferase SET7/9 N-terminal domain"/>
    <property type="match status" value="1"/>
</dbReference>
<dbReference type="AlphaFoldDB" id="A0A1W1CS27"/>
<dbReference type="GO" id="GO:0006508">
    <property type="term" value="P:proteolysis"/>
    <property type="evidence" value="ECO:0007669"/>
    <property type="project" value="InterPro"/>
</dbReference>
<dbReference type="Pfam" id="PF02493">
    <property type="entry name" value="MORN"/>
    <property type="match status" value="5"/>
</dbReference>
<dbReference type="PANTHER" id="PTHR43215:SF14">
    <property type="entry name" value="RADIAL SPOKE HEAD 1 HOMOLOG"/>
    <property type="match status" value="1"/>
</dbReference>
<sequence>MRLLLLFILSLNLLYSQKIALLIGNNEYSFAPLNNSLHDVDGIYNTLKEIGFKDSNIKVLKNISKDAMKKALLSFEDQASSSEIALIYFSGHSIQVNNINYVFPANTIVRKQRDLQDLINLDDFIKSATSAKSGIVLIDASRKNPLIKHFQNEKYNKVSSPRGLNQISPKEDQILIGFSKSEGDISEDGNVKMSSYSKALSERLKENHDIHRVLRKVQQDVMRNHEQYPTIFSTLNFTVCLTGSCIPKEVVKPKVVVTPKEVIEPKVVVVAPKEVIEPKVVEVVPKEVIEPKIVEVVPKEVIEPKVVEVVAKEVIEEKVVEVIPEVIPEVIHEVIRKYALTINPIPSSAKVYIMNIQPSYKDGIKLKEGKYTIKVKLDGYKSKVESIYLKSNLEKDISLSKIIKKIVEPTPIVRYALTINPIPSHAKVSITNIKFRYKDGIKLEEGRYTIKVKLSGYKTKIQKVYLKNNLEKDITLSKIVSRKNDQSSDTSSLVNKEIDTITNAKKTVSKKKTLTFKGVTYTGEEKNSLAHGKGRLLWDNGNSYTGDFVESKRTGRGTLRWANGNKYIGDFINDKRTGKGSLFLANGAKYIGSFVNGKRTGKGTYTWRNGDRYIGDFVNDRQTGMGTYIWASGKQRKGLWKNGLPID</sequence>
<protein>
    <submittedName>
        <fullName evidence="3">MORN repeat protein</fullName>
    </submittedName>
</protein>
<name>A0A1W1CS27_9ZZZZ</name>
<organism evidence="3">
    <name type="scientific">hydrothermal vent metagenome</name>
    <dbReference type="NCBI Taxonomy" id="652676"/>
    <lineage>
        <taxon>unclassified sequences</taxon>
        <taxon>metagenomes</taxon>
        <taxon>ecological metagenomes</taxon>
    </lineage>
</organism>
<dbReference type="InterPro" id="IPR003409">
    <property type="entry name" value="MORN"/>
</dbReference>
<gene>
    <name evidence="3" type="ORF">MNB_SV-13-667</name>
</gene>
<feature type="domain" description="Peptidase C14 caspase" evidence="2">
    <location>
        <begin position="18"/>
        <end position="236"/>
    </location>
</feature>
<accession>A0A1W1CS27</accession>
<dbReference type="InterPro" id="IPR029030">
    <property type="entry name" value="Caspase-like_dom_sf"/>
</dbReference>
<evidence type="ECO:0000313" key="3">
    <source>
        <dbReference type="EMBL" id="SFV68606.1"/>
    </source>
</evidence>
<dbReference type="InterPro" id="IPR011600">
    <property type="entry name" value="Pept_C14_caspase"/>
</dbReference>
<dbReference type="Gene3D" id="2.20.110.10">
    <property type="entry name" value="Histone H3 K4-specific methyltransferase SET7/9 N-terminal domain"/>
    <property type="match status" value="2"/>
</dbReference>
<dbReference type="SUPFAM" id="SSF52129">
    <property type="entry name" value="Caspase-like"/>
    <property type="match status" value="1"/>
</dbReference>
<evidence type="ECO:0000259" key="2">
    <source>
        <dbReference type="Pfam" id="PF00656"/>
    </source>
</evidence>
<dbReference type="EMBL" id="FPHM01000125">
    <property type="protein sequence ID" value="SFV68606.1"/>
    <property type="molecule type" value="Genomic_DNA"/>
</dbReference>
<dbReference type="GO" id="GO:0004197">
    <property type="term" value="F:cysteine-type endopeptidase activity"/>
    <property type="evidence" value="ECO:0007669"/>
    <property type="project" value="InterPro"/>
</dbReference>
<keyword evidence="1" id="KW-0677">Repeat</keyword>
<evidence type="ECO:0000256" key="1">
    <source>
        <dbReference type="ARBA" id="ARBA00022737"/>
    </source>
</evidence>
<proteinExistence type="predicted"/>